<accession>A0A6M0RU36</accession>
<name>A0A6M0RU36_9CYAN</name>
<keyword evidence="4" id="KW-0276">Fatty acid metabolism</keyword>
<comment type="caution">
    <text evidence="9">The sequence shown here is derived from an EMBL/GenBank/DDBJ whole genome shotgun (WGS) entry which is preliminary data.</text>
</comment>
<dbReference type="SUPFAM" id="SSF53901">
    <property type="entry name" value="Thiolase-like"/>
    <property type="match status" value="1"/>
</dbReference>
<evidence type="ECO:0000256" key="7">
    <source>
        <dbReference type="ARBA" id="ARBA00023268"/>
    </source>
</evidence>
<gene>
    <name evidence="9" type="ORF">DXZ20_29815</name>
</gene>
<evidence type="ECO:0000313" key="9">
    <source>
        <dbReference type="EMBL" id="NEZ59765.1"/>
    </source>
</evidence>
<feature type="domain" description="Beta-ketoacyl-[acyl-carrier-protein] synthase III N-terminal" evidence="8">
    <location>
        <begin position="110"/>
        <end position="157"/>
    </location>
</feature>
<dbReference type="InterPro" id="IPR013751">
    <property type="entry name" value="ACP_syn_III_N"/>
</dbReference>
<dbReference type="Gene3D" id="3.40.47.10">
    <property type="match status" value="1"/>
</dbReference>
<dbReference type="AlphaFoldDB" id="A0A6M0RU36"/>
<dbReference type="Proteomes" id="UP000481033">
    <property type="component" value="Unassembled WGS sequence"/>
</dbReference>
<reference evidence="9 10" key="1">
    <citation type="journal article" date="2020" name="Microb. Ecol.">
        <title>Ecogenomics of the Marine Benthic Filamentous Cyanobacterium Adonisia.</title>
        <authorList>
            <person name="Walter J.M."/>
            <person name="Coutinho F.H."/>
            <person name="Leomil L."/>
            <person name="Hargreaves P.I."/>
            <person name="Campeao M.E."/>
            <person name="Vieira V.V."/>
            <person name="Silva B.S."/>
            <person name="Fistarol G.O."/>
            <person name="Salomon P.S."/>
            <person name="Sawabe T."/>
            <person name="Mino S."/>
            <person name="Hosokawa M."/>
            <person name="Miyashita H."/>
            <person name="Maruyama F."/>
            <person name="van Verk M.C."/>
            <person name="Dutilh B.E."/>
            <person name="Thompson C.C."/>
            <person name="Thompson F.L."/>
        </authorList>
    </citation>
    <scope>NUCLEOTIDE SEQUENCE [LARGE SCALE GENOMIC DNA]</scope>
    <source>
        <strain evidence="9 10">CCMR0081</strain>
    </source>
</reference>
<feature type="non-terminal residue" evidence="9">
    <location>
        <position position="157"/>
    </location>
</feature>
<evidence type="ECO:0000256" key="6">
    <source>
        <dbReference type="ARBA" id="ARBA00023160"/>
    </source>
</evidence>
<dbReference type="Pfam" id="PF08545">
    <property type="entry name" value="ACP_syn_III"/>
    <property type="match status" value="1"/>
</dbReference>
<proteinExistence type="inferred from homology"/>
<protein>
    <submittedName>
        <fullName evidence="9">3-oxoacyl-ACP synthase</fullName>
    </submittedName>
</protein>
<keyword evidence="10" id="KW-1185">Reference proteome</keyword>
<dbReference type="InterPro" id="IPR016039">
    <property type="entry name" value="Thiolase-like"/>
</dbReference>
<evidence type="ECO:0000259" key="8">
    <source>
        <dbReference type="Pfam" id="PF08545"/>
    </source>
</evidence>
<evidence type="ECO:0000256" key="3">
    <source>
        <dbReference type="ARBA" id="ARBA00022516"/>
    </source>
</evidence>
<evidence type="ECO:0000256" key="2">
    <source>
        <dbReference type="ARBA" id="ARBA00008642"/>
    </source>
</evidence>
<keyword evidence="5" id="KW-0443">Lipid metabolism</keyword>
<evidence type="ECO:0000256" key="1">
    <source>
        <dbReference type="ARBA" id="ARBA00005189"/>
    </source>
</evidence>
<sequence length="157" mass="16524">MIKGEAGVAFIGSGSAQVETVLSNDMLSQMVETSDEWISTRTGIRQRHLASMNESLAELAAQAAQAAIAAANLAPDDIDLIILATSTPDDLFGTACQVQAAIGANRAVAFDLTAACSGFVFGIVTAAQFIRTGTYQNVVVIGADLLSRWVDWQDRTT</sequence>
<comment type="pathway">
    <text evidence="1">Lipid metabolism.</text>
</comment>
<keyword evidence="7" id="KW-0511">Multifunctional enzyme</keyword>
<organism evidence="9 10">
    <name type="scientific">Adonisia turfae CCMR0081</name>
    <dbReference type="NCBI Taxonomy" id="2292702"/>
    <lineage>
        <taxon>Bacteria</taxon>
        <taxon>Bacillati</taxon>
        <taxon>Cyanobacteriota</taxon>
        <taxon>Adonisia</taxon>
        <taxon>Adonisia turfae</taxon>
    </lineage>
</organism>
<dbReference type="PANTHER" id="PTHR43091">
    <property type="entry name" value="3-OXOACYL-[ACYL-CARRIER-PROTEIN] SYNTHASE"/>
    <property type="match status" value="1"/>
</dbReference>
<dbReference type="PANTHER" id="PTHR43091:SF1">
    <property type="entry name" value="BETA-KETOACYL-[ACYL-CARRIER-PROTEIN] SYNTHASE III, CHLOROPLASTIC"/>
    <property type="match status" value="1"/>
</dbReference>
<dbReference type="GO" id="GO:0004315">
    <property type="term" value="F:3-oxoacyl-[acyl-carrier-protein] synthase activity"/>
    <property type="evidence" value="ECO:0007669"/>
    <property type="project" value="InterPro"/>
</dbReference>
<comment type="similarity">
    <text evidence="2">Belongs to the thiolase-like superfamily. FabH family.</text>
</comment>
<dbReference type="EMBL" id="QXHD01000004">
    <property type="protein sequence ID" value="NEZ59765.1"/>
    <property type="molecule type" value="Genomic_DNA"/>
</dbReference>
<evidence type="ECO:0000256" key="4">
    <source>
        <dbReference type="ARBA" id="ARBA00022832"/>
    </source>
</evidence>
<keyword evidence="3" id="KW-0444">Lipid biosynthesis</keyword>
<evidence type="ECO:0000313" key="10">
    <source>
        <dbReference type="Proteomes" id="UP000481033"/>
    </source>
</evidence>
<keyword evidence="6" id="KW-0275">Fatty acid biosynthesis</keyword>
<evidence type="ECO:0000256" key="5">
    <source>
        <dbReference type="ARBA" id="ARBA00023098"/>
    </source>
</evidence>
<dbReference type="GO" id="GO:0006633">
    <property type="term" value="P:fatty acid biosynthetic process"/>
    <property type="evidence" value="ECO:0007669"/>
    <property type="project" value="UniProtKB-KW"/>
</dbReference>